<evidence type="ECO:0000313" key="1">
    <source>
        <dbReference type="EMBL" id="EWS73398.1"/>
    </source>
</evidence>
<name>W7XAH0_TETTS</name>
<evidence type="ECO:0000313" key="2">
    <source>
        <dbReference type="Proteomes" id="UP000009168"/>
    </source>
</evidence>
<reference evidence="2" key="1">
    <citation type="journal article" date="2006" name="PLoS Biol.">
        <title>Macronuclear genome sequence of the ciliate Tetrahymena thermophila, a model eukaryote.</title>
        <authorList>
            <person name="Eisen J.A."/>
            <person name="Coyne R.S."/>
            <person name="Wu M."/>
            <person name="Wu D."/>
            <person name="Thiagarajan M."/>
            <person name="Wortman J.R."/>
            <person name="Badger J.H."/>
            <person name="Ren Q."/>
            <person name="Amedeo P."/>
            <person name="Jones K.M."/>
            <person name="Tallon L.J."/>
            <person name="Delcher A.L."/>
            <person name="Salzberg S.L."/>
            <person name="Silva J.C."/>
            <person name="Haas B.J."/>
            <person name="Majoros W.H."/>
            <person name="Farzad M."/>
            <person name="Carlton J.M."/>
            <person name="Smith R.K. Jr."/>
            <person name="Garg J."/>
            <person name="Pearlman R.E."/>
            <person name="Karrer K.M."/>
            <person name="Sun L."/>
            <person name="Manning G."/>
            <person name="Elde N.C."/>
            <person name="Turkewitz A.P."/>
            <person name="Asai D.J."/>
            <person name="Wilkes D.E."/>
            <person name="Wang Y."/>
            <person name="Cai H."/>
            <person name="Collins K."/>
            <person name="Stewart B.A."/>
            <person name="Lee S.R."/>
            <person name="Wilamowska K."/>
            <person name="Weinberg Z."/>
            <person name="Ruzzo W.L."/>
            <person name="Wloga D."/>
            <person name="Gaertig J."/>
            <person name="Frankel J."/>
            <person name="Tsao C.-C."/>
            <person name="Gorovsky M.A."/>
            <person name="Keeling P.J."/>
            <person name="Waller R.F."/>
            <person name="Patron N.J."/>
            <person name="Cherry J.M."/>
            <person name="Stover N.A."/>
            <person name="Krieger C.J."/>
            <person name="del Toro C."/>
            <person name="Ryder H.F."/>
            <person name="Williamson S.C."/>
            <person name="Barbeau R.A."/>
            <person name="Hamilton E.P."/>
            <person name="Orias E."/>
        </authorList>
    </citation>
    <scope>NUCLEOTIDE SEQUENCE [LARGE SCALE GENOMIC DNA]</scope>
    <source>
        <strain evidence="2">SB210</strain>
    </source>
</reference>
<sequence length="245" mass="30027">MIQIKIFVYIILHQNKQSNIMQNRKLVELTINLRSDSQCISILIKIIMKRICAQFQKTINLYPKQYYIWYEWSDSVQRKVCQIGELVYLDDRLKSDKKLGIRVVKFKNQKYYQENECSQYFKYMLTHIQERYYIKNQLNKKVYQMMEYEDKEDSVYIIPQQEYIIQNEQPVKINVFNQQNNLNFKRITSQQKQFIKMKKVSMKSFQIHFQNKKISKILLENQFKKSNSKINPTNYKQYQSKNKRI</sequence>
<dbReference type="KEGG" id="tet:TTHERM_000912349"/>
<dbReference type="EMBL" id="GG662633">
    <property type="protein sequence ID" value="EWS73398.1"/>
    <property type="molecule type" value="Genomic_DNA"/>
</dbReference>
<dbReference type="AlphaFoldDB" id="W7XAH0"/>
<protein>
    <submittedName>
        <fullName evidence="1">Uncharacterized protein</fullName>
    </submittedName>
</protein>
<dbReference type="Proteomes" id="UP000009168">
    <property type="component" value="Unassembled WGS sequence"/>
</dbReference>
<dbReference type="GeneID" id="24441079"/>
<gene>
    <name evidence="1" type="ORF">TTHERM_000912349</name>
</gene>
<proteinExistence type="predicted"/>
<keyword evidence="2" id="KW-1185">Reference proteome</keyword>
<dbReference type="InParanoid" id="W7XAH0"/>
<accession>W7XAH0</accession>
<dbReference type="RefSeq" id="XP_012654071.1">
    <property type="nucleotide sequence ID" value="XM_012798617.1"/>
</dbReference>
<organism evidence="1 2">
    <name type="scientific">Tetrahymena thermophila (strain SB210)</name>
    <dbReference type="NCBI Taxonomy" id="312017"/>
    <lineage>
        <taxon>Eukaryota</taxon>
        <taxon>Sar</taxon>
        <taxon>Alveolata</taxon>
        <taxon>Ciliophora</taxon>
        <taxon>Intramacronucleata</taxon>
        <taxon>Oligohymenophorea</taxon>
        <taxon>Hymenostomatida</taxon>
        <taxon>Tetrahymenina</taxon>
        <taxon>Tetrahymenidae</taxon>
        <taxon>Tetrahymena</taxon>
    </lineage>
</organism>